<evidence type="ECO:0000259" key="7">
    <source>
        <dbReference type="PROSITE" id="PS50850"/>
    </source>
</evidence>
<protein>
    <recommendedName>
        <fullName evidence="7">Major facilitator superfamily (MFS) profile domain-containing protein</fullName>
    </recommendedName>
</protein>
<dbReference type="InterPro" id="IPR020846">
    <property type="entry name" value="MFS_dom"/>
</dbReference>
<feature type="transmembrane region" description="Helical" evidence="6">
    <location>
        <begin position="154"/>
        <end position="173"/>
    </location>
</feature>
<dbReference type="Gene3D" id="1.20.1250.20">
    <property type="entry name" value="MFS general substrate transporter like domains"/>
    <property type="match status" value="2"/>
</dbReference>
<dbReference type="SUPFAM" id="SSF103473">
    <property type="entry name" value="MFS general substrate transporter"/>
    <property type="match status" value="1"/>
</dbReference>
<evidence type="ECO:0000256" key="1">
    <source>
        <dbReference type="ARBA" id="ARBA00004141"/>
    </source>
</evidence>
<dbReference type="InterPro" id="IPR011701">
    <property type="entry name" value="MFS"/>
</dbReference>
<evidence type="ECO:0000256" key="4">
    <source>
        <dbReference type="ARBA" id="ARBA00022989"/>
    </source>
</evidence>
<feature type="transmembrane region" description="Helical" evidence="6">
    <location>
        <begin position="329"/>
        <end position="351"/>
    </location>
</feature>
<proteinExistence type="predicted"/>
<reference evidence="8" key="2">
    <citation type="submission" date="2022-07" db="EMBL/GenBank/DDBJ databases">
        <authorList>
            <person name="Goncalves M.F.M."/>
            <person name="Hilario S."/>
            <person name="Van De Peer Y."/>
            <person name="Esteves A.C."/>
            <person name="Alves A."/>
        </authorList>
    </citation>
    <scope>NUCLEOTIDE SEQUENCE</scope>
    <source>
        <strain evidence="8">MUM 19.33</strain>
    </source>
</reference>
<keyword evidence="4 6" id="KW-1133">Transmembrane helix</keyword>
<feature type="transmembrane region" description="Helical" evidence="6">
    <location>
        <begin position="122"/>
        <end position="142"/>
    </location>
</feature>
<dbReference type="PANTHER" id="PTHR43791">
    <property type="entry name" value="PERMEASE-RELATED"/>
    <property type="match status" value="1"/>
</dbReference>
<evidence type="ECO:0000256" key="5">
    <source>
        <dbReference type="ARBA" id="ARBA00023136"/>
    </source>
</evidence>
<feature type="transmembrane region" description="Helical" evidence="6">
    <location>
        <begin position="425"/>
        <end position="443"/>
    </location>
</feature>
<evidence type="ECO:0000256" key="2">
    <source>
        <dbReference type="ARBA" id="ARBA00022448"/>
    </source>
</evidence>
<keyword evidence="9" id="KW-1185">Reference proteome</keyword>
<keyword evidence="2" id="KW-0813">Transport</keyword>
<feature type="domain" description="Major facilitator superfamily (MFS) profile" evidence="7">
    <location>
        <begin position="57"/>
        <end position="495"/>
    </location>
</feature>
<dbReference type="AlphaFoldDB" id="A0A9P9Y6V2"/>
<sequence>MTGAPPNGPQEVGDKHNNTVMCDVHGEPASVLHVDYQEVEWTASEESKLVRKLDCVVMPLLAAGFFVLQLDRGNIGNAVTDFFFEDVGVTQFEFNVGNQLMYLGVTLFEIPSNLVLYRVGPAAWIGCQIFAWGMVATFQAFIKGQGPGAYMATRFLLGACESGYIPAGLFTISRFYTTSETSKRFGWFFFGNMLANACGGLIAYGILHMRGIAGLSGWQWMFIIEGLLTVIVAALFLMLFPRSSQRPTSLLGISLFNERDARILTARVLRDDHTKLQAKQHVSRDEFKSAMTNWRSLGHILVAICCLSSQTSLFTYAPSIVASYNYGRLQSNALVSVGYWILILTTLSWGYIADKWGRRGPMVLLGVTIGWILVVANRSIIDTGSNSSKYAVLVLIIGTSFNWHPVNGSWMSLNARSAGERSVSMALFVMSANCAGIVASQIFQAEDSPQYRTAWTVVLSLSTVGLVACCLTNLQYWVLNRRNRKNGVETFIYKT</sequence>
<feature type="transmembrane region" description="Helical" evidence="6">
    <location>
        <begin position="387"/>
        <end position="404"/>
    </location>
</feature>
<feature type="transmembrane region" description="Helical" evidence="6">
    <location>
        <begin position="185"/>
        <end position="206"/>
    </location>
</feature>
<comment type="subcellular location">
    <subcellularLocation>
        <location evidence="1">Membrane</location>
        <topology evidence="1">Multi-pass membrane protein</topology>
    </subcellularLocation>
</comment>
<dbReference type="OrthoDB" id="2985014at2759"/>
<dbReference type="InterPro" id="IPR036259">
    <property type="entry name" value="MFS_trans_sf"/>
</dbReference>
<feature type="transmembrane region" description="Helical" evidence="6">
    <location>
        <begin position="455"/>
        <end position="479"/>
    </location>
</feature>
<dbReference type="PROSITE" id="PS50850">
    <property type="entry name" value="MFS"/>
    <property type="match status" value="1"/>
</dbReference>
<dbReference type="RefSeq" id="XP_051365534.1">
    <property type="nucleotide sequence ID" value="XM_051503181.1"/>
</dbReference>
<evidence type="ECO:0000256" key="6">
    <source>
        <dbReference type="SAM" id="Phobius"/>
    </source>
</evidence>
<feature type="transmembrane region" description="Helical" evidence="6">
    <location>
        <begin position="363"/>
        <end position="381"/>
    </location>
</feature>
<dbReference type="EMBL" id="JAGIXG020000004">
    <property type="protein sequence ID" value="KAI6784678.1"/>
    <property type="molecule type" value="Genomic_DNA"/>
</dbReference>
<feature type="transmembrane region" description="Helical" evidence="6">
    <location>
        <begin position="218"/>
        <end position="240"/>
    </location>
</feature>
<gene>
    <name evidence="8" type="ORF">J7T54_006724</name>
</gene>
<evidence type="ECO:0000313" key="8">
    <source>
        <dbReference type="EMBL" id="KAI6784678.1"/>
    </source>
</evidence>
<name>A0A9P9Y6V2_9HYPO</name>
<organism evidence="8 9">
    <name type="scientific">Emericellopsis cladophorae</name>
    <dbReference type="NCBI Taxonomy" id="2686198"/>
    <lineage>
        <taxon>Eukaryota</taxon>
        <taxon>Fungi</taxon>
        <taxon>Dikarya</taxon>
        <taxon>Ascomycota</taxon>
        <taxon>Pezizomycotina</taxon>
        <taxon>Sordariomycetes</taxon>
        <taxon>Hypocreomycetidae</taxon>
        <taxon>Hypocreales</taxon>
        <taxon>Bionectriaceae</taxon>
        <taxon>Emericellopsis</taxon>
    </lineage>
</organism>
<keyword evidence="5 6" id="KW-0472">Membrane</keyword>
<feature type="transmembrane region" description="Helical" evidence="6">
    <location>
        <begin position="297"/>
        <end position="317"/>
    </location>
</feature>
<reference evidence="8" key="1">
    <citation type="journal article" date="2021" name="J Fungi (Basel)">
        <title>Genomic and Metabolomic Analyses of the Marine Fungus Emericellopsis cladophorae: Insights into Saltwater Adaptability Mechanisms and Its Biosynthetic Potential.</title>
        <authorList>
            <person name="Goncalves M.F.M."/>
            <person name="Hilario S."/>
            <person name="Van de Peer Y."/>
            <person name="Esteves A.C."/>
            <person name="Alves A."/>
        </authorList>
    </citation>
    <scope>NUCLEOTIDE SEQUENCE</scope>
    <source>
        <strain evidence="8">MUM 19.33</strain>
    </source>
</reference>
<dbReference type="GO" id="GO:0016020">
    <property type="term" value="C:membrane"/>
    <property type="evidence" value="ECO:0007669"/>
    <property type="project" value="UniProtKB-SubCell"/>
</dbReference>
<dbReference type="GO" id="GO:0022857">
    <property type="term" value="F:transmembrane transporter activity"/>
    <property type="evidence" value="ECO:0007669"/>
    <property type="project" value="InterPro"/>
</dbReference>
<dbReference type="GeneID" id="75833201"/>
<evidence type="ECO:0000256" key="3">
    <source>
        <dbReference type="ARBA" id="ARBA00022692"/>
    </source>
</evidence>
<comment type="caution">
    <text evidence="8">The sequence shown here is derived from an EMBL/GenBank/DDBJ whole genome shotgun (WGS) entry which is preliminary data.</text>
</comment>
<dbReference type="Proteomes" id="UP001055219">
    <property type="component" value="Unassembled WGS sequence"/>
</dbReference>
<dbReference type="Pfam" id="PF07690">
    <property type="entry name" value="MFS_1"/>
    <property type="match status" value="1"/>
</dbReference>
<keyword evidence="3 6" id="KW-0812">Transmembrane</keyword>
<dbReference type="PANTHER" id="PTHR43791:SF32">
    <property type="entry name" value="MAJOR FACILITATOR SUPERFAMILY (MFS) PROFILE DOMAIN-CONTAINING PROTEIN"/>
    <property type="match status" value="1"/>
</dbReference>
<evidence type="ECO:0000313" key="9">
    <source>
        <dbReference type="Proteomes" id="UP001055219"/>
    </source>
</evidence>
<accession>A0A9P9Y6V2</accession>